<dbReference type="Proteomes" id="UP001595956">
    <property type="component" value="Unassembled WGS sequence"/>
</dbReference>
<organism evidence="2 3">
    <name type="scientific">Nocardioides caricicola</name>
    <dbReference type="NCBI Taxonomy" id="634770"/>
    <lineage>
        <taxon>Bacteria</taxon>
        <taxon>Bacillati</taxon>
        <taxon>Actinomycetota</taxon>
        <taxon>Actinomycetes</taxon>
        <taxon>Propionibacteriales</taxon>
        <taxon>Nocardioidaceae</taxon>
        <taxon>Nocardioides</taxon>
    </lineage>
</organism>
<comment type="caution">
    <text evidence="2">The sequence shown here is derived from an EMBL/GenBank/DDBJ whole genome shotgun (WGS) entry which is preliminary data.</text>
</comment>
<keyword evidence="3" id="KW-1185">Reference proteome</keyword>
<gene>
    <name evidence="2" type="ORF">ACFPKY_01905</name>
</gene>
<name>A0ABW0MU24_9ACTN</name>
<reference evidence="3" key="1">
    <citation type="journal article" date="2019" name="Int. J. Syst. Evol. Microbiol.">
        <title>The Global Catalogue of Microorganisms (GCM) 10K type strain sequencing project: providing services to taxonomists for standard genome sequencing and annotation.</title>
        <authorList>
            <consortium name="The Broad Institute Genomics Platform"/>
            <consortium name="The Broad Institute Genome Sequencing Center for Infectious Disease"/>
            <person name="Wu L."/>
            <person name="Ma J."/>
        </authorList>
    </citation>
    <scope>NUCLEOTIDE SEQUENCE [LARGE SCALE GENOMIC DNA]</scope>
    <source>
        <strain evidence="3">KACC 13778</strain>
    </source>
</reference>
<feature type="compositionally biased region" description="Low complexity" evidence="1">
    <location>
        <begin position="165"/>
        <end position="198"/>
    </location>
</feature>
<sequence length="208" mass="21775">MAQAKFDIKSEATRPLYAGVGATDVAVALVREYVADVQKRFAGVQKDVQTRVTGLELQPKALRDQAVTVVSARVDALSQEAKARRTAIEARVAELQADALKLPVLVNETYADLAKRGEVLVERIRNQESTQQAKASASTTQAKAKTTKTQATKATKTTAKKTAKKASTTAKKSSTAPKSSAKATTTAAKKTASSTAAAVADGAAKVGD</sequence>
<accession>A0ABW0MU24</accession>
<evidence type="ECO:0000313" key="2">
    <source>
        <dbReference type="EMBL" id="MFC5491834.1"/>
    </source>
</evidence>
<feature type="region of interest" description="Disordered" evidence="1">
    <location>
        <begin position="127"/>
        <end position="208"/>
    </location>
</feature>
<proteinExistence type="predicted"/>
<feature type="compositionally biased region" description="Low complexity" evidence="1">
    <location>
        <begin position="129"/>
        <end position="157"/>
    </location>
</feature>
<evidence type="ECO:0000313" key="3">
    <source>
        <dbReference type="Proteomes" id="UP001595956"/>
    </source>
</evidence>
<evidence type="ECO:0000256" key="1">
    <source>
        <dbReference type="SAM" id="MobiDB-lite"/>
    </source>
</evidence>
<protein>
    <submittedName>
        <fullName evidence="2">Uncharacterized protein</fullName>
    </submittedName>
</protein>
<dbReference type="RefSeq" id="WP_345181322.1">
    <property type="nucleotide sequence ID" value="NZ_BAABFQ010000008.1"/>
</dbReference>
<dbReference type="EMBL" id="JBHSMD010000001">
    <property type="protein sequence ID" value="MFC5491834.1"/>
    <property type="molecule type" value="Genomic_DNA"/>
</dbReference>